<proteinExistence type="predicted"/>
<name>A0ABU7SFY2_9ACTN</name>
<dbReference type="Proteomes" id="UP001339911">
    <property type="component" value="Unassembled WGS sequence"/>
</dbReference>
<sequence length="327" mass="34111">MSFVLHEPARLDLCYDSLHGLSVGDALGAQFFMVGRSPAELAAGRPPAGPWEWTDDTEMACSVVAELAAHGEIRSDRLAAVFAERCEPYRGYGAGAVVILHQIRDGVPWRDAAREAFGGEGSCGNGAAMRVAPLGAYHADRPRRAAEQAIRSAEVTHAHPEGIAGAVLVAVAAAHAGAARLTGVRPSAPEFLDRLEPYLVDGQVRRGVERARRLLTAAAVTVEEAAYELGNGSRVTAQDTVPFALWVAATHLGDYPAAISACVTAGGDIDTTGAIVGGVLAAYTGIGDRPDAVGVPATWLAAREALPDWVDRRPAEEPDADPGAAAR</sequence>
<evidence type="ECO:0000313" key="1">
    <source>
        <dbReference type="EMBL" id="MEE6308861.1"/>
    </source>
</evidence>
<dbReference type="InterPro" id="IPR036705">
    <property type="entry name" value="Ribosyl_crysJ1_sf"/>
</dbReference>
<dbReference type="Pfam" id="PF03747">
    <property type="entry name" value="ADP_ribosyl_GH"/>
    <property type="match status" value="1"/>
</dbReference>
<dbReference type="InterPro" id="IPR005502">
    <property type="entry name" value="Ribosyl_crysJ1"/>
</dbReference>
<dbReference type="EMBL" id="JAZGQL010000013">
    <property type="protein sequence ID" value="MEE6308861.1"/>
    <property type="molecule type" value="Genomic_DNA"/>
</dbReference>
<evidence type="ECO:0000313" key="2">
    <source>
        <dbReference type="Proteomes" id="UP001339911"/>
    </source>
</evidence>
<comment type="caution">
    <text evidence="1">The sequence shown here is derived from an EMBL/GenBank/DDBJ whole genome shotgun (WGS) entry which is preliminary data.</text>
</comment>
<gene>
    <name evidence="1" type="ORF">V1634_18675</name>
</gene>
<dbReference type="RefSeq" id="WP_331209148.1">
    <property type="nucleotide sequence ID" value="NZ_JAZGQL010000013.1"/>
</dbReference>
<dbReference type="InterPro" id="IPR050792">
    <property type="entry name" value="ADP-ribosylglycohydrolase"/>
</dbReference>
<organism evidence="1 2">
    <name type="scientific">Plantactinospora veratri</name>
    <dbReference type="NCBI Taxonomy" id="1436122"/>
    <lineage>
        <taxon>Bacteria</taxon>
        <taxon>Bacillati</taxon>
        <taxon>Actinomycetota</taxon>
        <taxon>Actinomycetes</taxon>
        <taxon>Micromonosporales</taxon>
        <taxon>Micromonosporaceae</taxon>
        <taxon>Plantactinospora</taxon>
    </lineage>
</organism>
<dbReference type="PANTHER" id="PTHR16222">
    <property type="entry name" value="ADP-RIBOSYLGLYCOHYDROLASE"/>
    <property type="match status" value="1"/>
</dbReference>
<dbReference type="SUPFAM" id="SSF101478">
    <property type="entry name" value="ADP-ribosylglycohydrolase"/>
    <property type="match status" value="1"/>
</dbReference>
<keyword evidence="2" id="KW-1185">Reference proteome</keyword>
<reference evidence="1 2" key="1">
    <citation type="submission" date="2024-01" db="EMBL/GenBank/DDBJ databases">
        <title>Genome insights into Plantactinospora veratri sp. nov.</title>
        <authorList>
            <person name="Wang L."/>
        </authorList>
    </citation>
    <scope>NUCLEOTIDE SEQUENCE [LARGE SCALE GENOMIC DNA]</scope>
    <source>
        <strain evidence="1 2">NEAU-FHS4</strain>
    </source>
</reference>
<accession>A0ABU7SFY2</accession>
<dbReference type="Gene3D" id="1.10.4080.10">
    <property type="entry name" value="ADP-ribosylation/Crystallin J1"/>
    <property type="match status" value="1"/>
</dbReference>
<protein>
    <submittedName>
        <fullName evidence="1">ADP-ribosylglycohydrolase family protein</fullName>
    </submittedName>
</protein>
<dbReference type="PANTHER" id="PTHR16222:SF12">
    <property type="entry name" value="ADP-RIBOSYLGLYCOHYDROLASE-RELATED"/>
    <property type="match status" value="1"/>
</dbReference>